<dbReference type="PANTHER" id="PTHR11638">
    <property type="entry name" value="ATP-DEPENDENT CLP PROTEASE"/>
    <property type="match status" value="1"/>
</dbReference>
<accession>A0ABR2N625</accession>
<evidence type="ECO:0000256" key="1">
    <source>
        <dbReference type="ARBA" id="ARBA00022737"/>
    </source>
</evidence>
<keyword evidence="2" id="KW-0547">Nucleotide-binding</keyword>
<dbReference type="Pfam" id="PF07724">
    <property type="entry name" value="AAA_2"/>
    <property type="match status" value="1"/>
</dbReference>
<keyword evidence="3" id="KW-0067">ATP-binding</keyword>
<evidence type="ECO:0000313" key="5">
    <source>
        <dbReference type="EMBL" id="KAK8971623.1"/>
    </source>
</evidence>
<evidence type="ECO:0000259" key="4">
    <source>
        <dbReference type="Pfam" id="PF07724"/>
    </source>
</evidence>
<dbReference type="Proteomes" id="UP001396334">
    <property type="component" value="Unassembled WGS sequence"/>
</dbReference>
<keyword evidence="6" id="KW-1185">Reference proteome</keyword>
<dbReference type="InterPro" id="IPR027417">
    <property type="entry name" value="P-loop_NTPase"/>
</dbReference>
<dbReference type="InterPro" id="IPR003959">
    <property type="entry name" value="ATPase_AAA_core"/>
</dbReference>
<sequence>MSQFMKSHTVYMLIGSPRGQLIEIVRIRPNTVVLCDVLELMHPILTHGMLQVGEGRSVDFIYTIVIMTGARPMRGPVRRLHSKEDATVQEAKDFGNILGPTAMHRKEDNTLLKS</sequence>
<proteinExistence type="predicted"/>
<dbReference type="EMBL" id="JBBPBN010000243">
    <property type="protein sequence ID" value="KAK8971623.1"/>
    <property type="molecule type" value="Genomic_DNA"/>
</dbReference>
<evidence type="ECO:0000256" key="2">
    <source>
        <dbReference type="ARBA" id="ARBA00022741"/>
    </source>
</evidence>
<name>A0ABR2N625_9ROSI</name>
<protein>
    <recommendedName>
        <fullName evidence="4">ATPase AAA-type core domain-containing protein</fullName>
    </recommendedName>
</protein>
<evidence type="ECO:0000313" key="6">
    <source>
        <dbReference type="Proteomes" id="UP001396334"/>
    </source>
</evidence>
<dbReference type="PANTHER" id="PTHR11638:SF155">
    <property type="entry name" value="CHAPERONE PROTEIN CLPC1, CHLOROPLASTIC-LIKE"/>
    <property type="match status" value="1"/>
</dbReference>
<feature type="domain" description="ATPase AAA-type core" evidence="4">
    <location>
        <begin position="1"/>
        <end position="85"/>
    </location>
</feature>
<dbReference type="SUPFAM" id="SSF52540">
    <property type="entry name" value="P-loop containing nucleoside triphosphate hydrolases"/>
    <property type="match status" value="1"/>
</dbReference>
<keyword evidence="1" id="KW-0677">Repeat</keyword>
<gene>
    <name evidence="5" type="ORF">V6N11_073253</name>
</gene>
<dbReference type="Gene3D" id="3.40.50.300">
    <property type="entry name" value="P-loop containing nucleotide triphosphate hydrolases"/>
    <property type="match status" value="1"/>
</dbReference>
<evidence type="ECO:0000256" key="3">
    <source>
        <dbReference type="ARBA" id="ARBA00022840"/>
    </source>
</evidence>
<reference evidence="5 6" key="1">
    <citation type="journal article" date="2024" name="G3 (Bethesda)">
        <title>Genome assembly of Hibiscus sabdariffa L. provides insights into metabolisms of medicinal natural products.</title>
        <authorList>
            <person name="Kim T."/>
        </authorList>
    </citation>
    <scope>NUCLEOTIDE SEQUENCE [LARGE SCALE GENOMIC DNA]</scope>
    <source>
        <strain evidence="5">TK-2024</strain>
        <tissue evidence="5">Old leaves</tissue>
    </source>
</reference>
<organism evidence="5 6">
    <name type="scientific">Hibiscus sabdariffa</name>
    <name type="common">roselle</name>
    <dbReference type="NCBI Taxonomy" id="183260"/>
    <lineage>
        <taxon>Eukaryota</taxon>
        <taxon>Viridiplantae</taxon>
        <taxon>Streptophyta</taxon>
        <taxon>Embryophyta</taxon>
        <taxon>Tracheophyta</taxon>
        <taxon>Spermatophyta</taxon>
        <taxon>Magnoliopsida</taxon>
        <taxon>eudicotyledons</taxon>
        <taxon>Gunneridae</taxon>
        <taxon>Pentapetalae</taxon>
        <taxon>rosids</taxon>
        <taxon>malvids</taxon>
        <taxon>Malvales</taxon>
        <taxon>Malvaceae</taxon>
        <taxon>Malvoideae</taxon>
        <taxon>Hibiscus</taxon>
    </lineage>
</organism>
<dbReference type="InterPro" id="IPR050130">
    <property type="entry name" value="ClpA_ClpB"/>
</dbReference>
<comment type="caution">
    <text evidence="5">The sequence shown here is derived from an EMBL/GenBank/DDBJ whole genome shotgun (WGS) entry which is preliminary data.</text>
</comment>